<dbReference type="SUPFAM" id="SSF55729">
    <property type="entry name" value="Acyl-CoA N-acyltransferases (Nat)"/>
    <property type="match status" value="1"/>
</dbReference>
<dbReference type="Proteomes" id="UP001230188">
    <property type="component" value="Unassembled WGS sequence"/>
</dbReference>
<dbReference type="CDD" id="cd04301">
    <property type="entry name" value="NAT_SF"/>
    <property type="match status" value="1"/>
</dbReference>
<dbReference type="EMBL" id="JAQMWT010000305">
    <property type="protein sequence ID" value="KAJ8605954.1"/>
    <property type="molecule type" value="Genomic_DNA"/>
</dbReference>
<reference evidence="3" key="1">
    <citation type="submission" date="2023-01" db="EMBL/GenBank/DDBJ databases">
        <title>Metagenome sequencing of chrysophaentin producing Chrysophaeum taylorii.</title>
        <authorList>
            <person name="Davison J."/>
            <person name="Bewley C."/>
        </authorList>
    </citation>
    <scope>NUCLEOTIDE SEQUENCE</scope>
    <source>
        <strain evidence="3">NIES-1699</strain>
    </source>
</reference>
<dbReference type="PROSITE" id="PS51186">
    <property type="entry name" value="GNAT"/>
    <property type="match status" value="1"/>
</dbReference>
<keyword evidence="1" id="KW-0472">Membrane</keyword>
<evidence type="ECO:0000259" key="2">
    <source>
        <dbReference type="PROSITE" id="PS51186"/>
    </source>
</evidence>
<dbReference type="AlphaFoldDB" id="A0AAD7UJ62"/>
<evidence type="ECO:0000313" key="3">
    <source>
        <dbReference type="EMBL" id="KAJ8605954.1"/>
    </source>
</evidence>
<dbReference type="GO" id="GO:0016747">
    <property type="term" value="F:acyltransferase activity, transferring groups other than amino-acyl groups"/>
    <property type="evidence" value="ECO:0007669"/>
    <property type="project" value="InterPro"/>
</dbReference>
<gene>
    <name evidence="3" type="ORF">CTAYLR_010656</name>
</gene>
<protein>
    <recommendedName>
        <fullName evidence="2">N-acetyltransferase domain-containing protein</fullName>
    </recommendedName>
</protein>
<dbReference type="InterPro" id="IPR000182">
    <property type="entry name" value="GNAT_dom"/>
</dbReference>
<evidence type="ECO:0000256" key="1">
    <source>
        <dbReference type="SAM" id="Phobius"/>
    </source>
</evidence>
<sequence length="285" mass="30907">MEAAAATAVLLSRGTDEALREAGGEGLAVRGRLEAALGTDERRALRPLPLLAHFRRVANFAVRLDGAAPLRPPPARSLVGEIGDLDVALARDRSVPGGFSILLTKANKKRGYVLARIDDPGRFVLRGAFVAEDARGRGLAKVLLGVFLALARKLGARAIDSAVVDKPVLALALASAGFVPRDTRWAIRLINKPGGASIIWPDDPARELTSIYSHKLCKTQRIRIAPRGTTPDPAARLVHVKTAFFWPEDRHHISPDVDFFAARLLAFVVSAPIAPFFFFFFLDEQ</sequence>
<comment type="caution">
    <text evidence="3">The sequence shown here is derived from an EMBL/GenBank/DDBJ whole genome shotgun (WGS) entry which is preliminary data.</text>
</comment>
<dbReference type="Gene3D" id="3.40.630.30">
    <property type="match status" value="1"/>
</dbReference>
<proteinExistence type="predicted"/>
<keyword evidence="1" id="KW-0812">Transmembrane</keyword>
<dbReference type="Pfam" id="PF00583">
    <property type="entry name" value="Acetyltransf_1"/>
    <property type="match status" value="1"/>
</dbReference>
<name>A0AAD7UJ62_9STRA</name>
<accession>A0AAD7UJ62</accession>
<keyword evidence="4" id="KW-1185">Reference proteome</keyword>
<feature type="domain" description="N-acetyltransferase" evidence="2">
    <location>
        <begin position="62"/>
        <end position="194"/>
    </location>
</feature>
<dbReference type="InterPro" id="IPR016181">
    <property type="entry name" value="Acyl_CoA_acyltransferase"/>
</dbReference>
<evidence type="ECO:0000313" key="4">
    <source>
        <dbReference type="Proteomes" id="UP001230188"/>
    </source>
</evidence>
<feature type="transmembrane region" description="Helical" evidence="1">
    <location>
        <begin position="260"/>
        <end position="282"/>
    </location>
</feature>
<organism evidence="3 4">
    <name type="scientific">Chrysophaeum taylorii</name>
    <dbReference type="NCBI Taxonomy" id="2483200"/>
    <lineage>
        <taxon>Eukaryota</taxon>
        <taxon>Sar</taxon>
        <taxon>Stramenopiles</taxon>
        <taxon>Ochrophyta</taxon>
        <taxon>Pelagophyceae</taxon>
        <taxon>Pelagomonadales</taxon>
        <taxon>Pelagomonadaceae</taxon>
        <taxon>Chrysophaeum</taxon>
    </lineage>
</organism>
<keyword evidence="1" id="KW-1133">Transmembrane helix</keyword>